<organism evidence="2 3">
    <name type="scientific">Ciona intestinalis</name>
    <name type="common">Transparent sea squirt</name>
    <name type="synonym">Ascidia intestinalis</name>
    <dbReference type="NCBI Taxonomy" id="7719"/>
    <lineage>
        <taxon>Eukaryota</taxon>
        <taxon>Metazoa</taxon>
        <taxon>Chordata</taxon>
        <taxon>Tunicata</taxon>
        <taxon>Ascidiacea</taxon>
        <taxon>Phlebobranchia</taxon>
        <taxon>Cionidae</taxon>
        <taxon>Ciona</taxon>
    </lineage>
</organism>
<dbReference type="OMA" id="CFEYIAT"/>
<name>F6YTP2_CIOIN</name>
<evidence type="ECO:0000313" key="2">
    <source>
        <dbReference type="Ensembl" id="ENSCINP00000026498.2"/>
    </source>
</evidence>
<feature type="domain" description="Cadherin-like beta-sandwich-like" evidence="1">
    <location>
        <begin position="14"/>
        <end position="92"/>
    </location>
</feature>
<dbReference type="Pfam" id="PF12733">
    <property type="entry name" value="Cadherin-like"/>
    <property type="match status" value="2"/>
</dbReference>
<dbReference type="Proteomes" id="UP000008144">
    <property type="component" value="Chromosome 10"/>
</dbReference>
<feature type="domain" description="Cadherin-like beta-sandwich-like" evidence="1">
    <location>
        <begin position="102"/>
        <end position="186"/>
    </location>
</feature>
<reference evidence="2" key="3">
    <citation type="submission" date="2025-08" db="UniProtKB">
        <authorList>
            <consortium name="Ensembl"/>
        </authorList>
    </citation>
    <scope>IDENTIFICATION</scope>
</reference>
<sequence length="239" mass="26052">MDDCDLEKLSAAPAKLSPKFNRNTTEYEATVPSSVEKVKVDCMTSDSGASYQVFGAGGEKSIPLLEGGVTEIRIEVSSEDGTVKNYLIRIKRLSASDASLNQLSLSVGKLMPPFSMGCFEYIATVPSITEEITVKPVAPDKKCSVVVSGSNESFTLPLQLGETRIVVAVGSVDGSKTQEYVVTVLRKQFPWPVTFKDPKLSMKYECPMLLTPMYNPVSIQGIDTELSMSQPCMDMLARR</sequence>
<proteinExistence type="predicted"/>
<evidence type="ECO:0000259" key="1">
    <source>
        <dbReference type="Pfam" id="PF12733"/>
    </source>
</evidence>
<reference evidence="3" key="1">
    <citation type="journal article" date="2002" name="Science">
        <title>The draft genome of Ciona intestinalis: insights into chordate and vertebrate origins.</title>
        <authorList>
            <person name="Dehal P."/>
            <person name="Satou Y."/>
            <person name="Campbell R.K."/>
            <person name="Chapman J."/>
            <person name="Degnan B."/>
            <person name="De Tomaso A."/>
            <person name="Davidson B."/>
            <person name="Di Gregorio A."/>
            <person name="Gelpke M."/>
            <person name="Goodstein D.M."/>
            <person name="Harafuji N."/>
            <person name="Hastings K.E."/>
            <person name="Ho I."/>
            <person name="Hotta K."/>
            <person name="Huang W."/>
            <person name="Kawashima T."/>
            <person name="Lemaire P."/>
            <person name="Martinez D."/>
            <person name="Meinertzhagen I.A."/>
            <person name="Necula S."/>
            <person name="Nonaka M."/>
            <person name="Putnam N."/>
            <person name="Rash S."/>
            <person name="Saiga H."/>
            <person name="Satake M."/>
            <person name="Terry A."/>
            <person name="Yamada L."/>
            <person name="Wang H.G."/>
            <person name="Awazu S."/>
            <person name="Azumi K."/>
            <person name="Boore J."/>
            <person name="Branno M."/>
            <person name="Chin-Bow S."/>
            <person name="DeSantis R."/>
            <person name="Doyle S."/>
            <person name="Francino P."/>
            <person name="Keys D.N."/>
            <person name="Haga S."/>
            <person name="Hayashi H."/>
            <person name="Hino K."/>
            <person name="Imai K.S."/>
            <person name="Inaba K."/>
            <person name="Kano S."/>
            <person name="Kobayashi K."/>
            <person name="Kobayashi M."/>
            <person name="Lee B.I."/>
            <person name="Makabe K.W."/>
            <person name="Manohar C."/>
            <person name="Matassi G."/>
            <person name="Medina M."/>
            <person name="Mochizuki Y."/>
            <person name="Mount S."/>
            <person name="Morishita T."/>
            <person name="Miura S."/>
            <person name="Nakayama A."/>
            <person name="Nishizaka S."/>
            <person name="Nomoto H."/>
            <person name="Ohta F."/>
            <person name="Oishi K."/>
            <person name="Rigoutsos I."/>
            <person name="Sano M."/>
            <person name="Sasaki A."/>
            <person name="Sasakura Y."/>
            <person name="Shoguchi E."/>
            <person name="Shin-i T."/>
            <person name="Spagnuolo A."/>
            <person name="Stainier D."/>
            <person name="Suzuki M.M."/>
            <person name="Tassy O."/>
            <person name="Takatori N."/>
            <person name="Tokuoka M."/>
            <person name="Yagi K."/>
            <person name="Yoshizaki F."/>
            <person name="Wada S."/>
            <person name="Zhang C."/>
            <person name="Hyatt P.D."/>
            <person name="Larimer F."/>
            <person name="Detter C."/>
            <person name="Doggett N."/>
            <person name="Glavina T."/>
            <person name="Hawkins T."/>
            <person name="Richardson P."/>
            <person name="Lucas S."/>
            <person name="Kohara Y."/>
            <person name="Levine M."/>
            <person name="Satoh N."/>
            <person name="Rokhsar D.S."/>
        </authorList>
    </citation>
    <scope>NUCLEOTIDE SEQUENCE [LARGE SCALE GENOMIC DNA]</scope>
</reference>
<accession>F6YTP2</accession>
<evidence type="ECO:0000313" key="3">
    <source>
        <dbReference type="Proteomes" id="UP000008144"/>
    </source>
</evidence>
<dbReference type="InParanoid" id="F6YTP2"/>
<protein>
    <recommendedName>
        <fullName evidence="1">Cadherin-like beta-sandwich-like domain-containing protein</fullName>
    </recommendedName>
</protein>
<dbReference type="AlphaFoldDB" id="F6YTP2"/>
<reference evidence="2" key="2">
    <citation type="journal article" date="2008" name="Genome Biol.">
        <title>Improved genome assembly and evidence-based global gene model set for the chordate Ciona intestinalis: new insight into intron and operon populations.</title>
        <authorList>
            <person name="Satou Y."/>
            <person name="Mineta K."/>
            <person name="Ogasawara M."/>
            <person name="Sasakura Y."/>
            <person name="Shoguchi E."/>
            <person name="Ueno K."/>
            <person name="Yamada L."/>
            <person name="Matsumoto J."/>
            <person name="Wasserscheid J."/>
            <person name="Dewar K."/>
            <person name="Wiley G.B."/>
            <person name="Macmil S.L."/>
            <person name="Roe B.A."/>
            <person name="Zeller R.W."/>
            <person name="Hastings K.E."/>
            <person name="Lemaire P."/>
            <person name="Lindquist E."/>
            <person name="Endo T."/>
            <person name="Hotta K."/>
            <person name="Inaba K."/>
        </authorList>
    </citation>
    <scope>NUCLEOTIDE SEQUENCE [LARGE SCALE GENOMIC DNA]</scope>
    <source>
        <strain evidence="2">wild type</strain>
    </source>
</reference>
<dbReference type="InterPro" id="IPR025883">
    <property type="entry name" value="Cadherin-like_domain"/>
</dbReference>
<keyword evidence="3" id="KW-1185">Reference proteome</keyword>
<dbReference type="EMBL" id="EAAA01000486">
    <property type="status" value="NOT_ANNOTATED_CDS"/>
    <property type="molecule type" value="Genomic_DNA"/>
</dbReference>
<dbReference type="HOGENOM" id="CLU_1160764_0_0_1"/>
<reference evidence="2" key="4">
    <citation type="submission" date="2025-09" db="UniProtKB">
        <authorList>
            <consortium name="Ensembl"/>
        </authorList>
    </citation>
    <scope>IDENTIFICATION</scope>
</reference>
<dbReference type="STRING" id="7719.ENSCINP00000026498"/>
<dbReference type="Ensembl" id="ENSCINT00000026744.2">
    <property type="protein sequence ID" value="ENSCINP00000026498.2"/>
    <property type="gene ID" value="ENSCING00000014730.2"/>
</dbReference>